<keyword evidence="3" id="KW-0964">Secreted</keyword>
<name>A0A9N9XQF8_PHYSR</name>
<evidence type="ECO:0000256" key="1">
    <source>
        <dbReference type="ARBA" id="ARBA00004613"/>
    </source>
</evidence>
<gene>
    <name evidence="5" type="ORF">PHYEVI_LOCUS4419</name>
</gene>
<organism evidence="5 6">
    <name type="scientific">Phyllotreta striolata</name>
    <name type="common">Striped flea beetle</name>
    <name type="synonym">Crioceris striolata</name>
    <dbReference type="NCBI Taxonomy" id="444603"/>
    <lineage>
        <taxon>Eukaryota</taxon>
        <taxon>Metazoa</taxon>
        <taxon>Ecdysozoa</taxon>
        <taxon>Arthropoda</taxon>
        <taxon>Hexapoda</taxon>
        <taxon>Insecta</taxon>
        <taxon>Pterygota</taxon>
        <taxon>Neoptera</taxon>
        <taxon>Endopterygota</taxon>
        <taxon>Coleoptera</taxon>
        <taxon>Polyphaga</taxon>
        <taxon>Cucujiformia</taxon>
        <taxon>Chrysomeloidea</taxon>
        <taxon>Chrysomelidae</taxon>
        <taxon>Galerucinae</taxon>
        <taxon>Alticini</taxon>
        <taxon>Phyllotreta</taxon>
    </lineage>
</organism>
<protein>
    <submittedName>
        <fullName evidence="5">Uncharacterized protein</fullName>
    </submittedName>
</protein>
<reference evidence="5" key="1">
    <citation type="submission" date="2022-01" db="EMBL/GenBank/DDBJ databases">
        <authorList>
            <person name="King R."/>
        </authorList>
    </citation>
    <scope>NUCLEOTIDE SEQUENCE</scope>
</reference>
<comment type="similarity">
    <text evidence="2">Belongs to the major royal jelly protein family.</text>
</comment>
<dbReference type="PANTHER" id="PTHR10009:SF13">
    <property type="entry name" value="DOPAMINECHROME TAUTOMERASE"/>
    <property type="match status" value="1"/>
</dbReference>
<evidence type="ECO:0000256" key="2">
    <source>
        <dbReference type="ARBA" id="ARBA00009127"/>
    </source>
</evidence>
<dbReference type="OrthoDB" id="7776143at2759"/>
<accession>A0A9N9XQF8</accession>
<evidence type="ECO:0000256" key="3">
    <source>
        <dbReference type="ARBA" id="ARBA00022525"/>
    </source>
</evidence>
<comment type="subcellular location">
    <subcellularLocation>
        <location evidence="1">Secreted</location>
    </subcellularLocation>
</comment>
<dbReference type="PRINTS" id="PR01366">
    <property type="entry name" value="ROYALJELLY"/>
</dbReference>
<dbReference type="GO" id="GO:0005576">
    <property type="term" value="C:extracellular region"/>
    <property type="evidence" value="ECO:0007669"/>
    <property type="project" value="UniProtKB-SubCell"/>
</dbReference>
<keyword evidence="4" id="KW-0732">Signal</keyword>
<dbReference type="Pfam" id="PF03022">
    <property type="entry name" value="MRJP"/>
    <property type="match status" value="1"/>
</dbReference>
<keyword evidence="6" id="KW-1185">Reference proteome</keyword>
<dbReference type="FunFam" id="2.120.10.30:FF:000045">
    <property type="entry name" value="Blast:Protein yellow"/>
    <property type="match status" value="1"/>
</dbReference>
<evidence type="ECO:0000313" key="5">
    <source>
        <dbReference type="EMBL" id="CAG9858026.1"/>
    </source>
</evidence>
<sequence>MSDDWFQSWDPPSFIPSEPLRFKSINNTVFKTDYHSSSPLEQSSPNPLLTYMVALSLIRPQQKQQTSRVVPLETTGPFKTWYYWKTLDFAYPSEEERNLAIFRGDFIPKNNLPLGVEVYGNRIFISMPQWKPGVPATLAVIPRVPKEPSPKLNPYPSWNWYRSDTCDSITSVFRVEADACGRLWVLDSGLIDVTIKPKQICPPKVLIFDLHTDQLLYKHVLPKEFIKEDSLYSNILVDVRDDCHSAHAYLSDVWRYGIVVFSLEKMRSWRVTDHLFFPEPLAAAYQVHHLHFEWTDGVFGLSLSPHDCHNRDRILYFHPMSSFREFYVKTSVICNETGWSEVKDAFQVLGQSRGKSGHVSASRIDRNGVMFYNLVTRDSIGCWDIRKPYKRANLGVVARSSETLVFPNDLKIDKEKRQSVWVLTNKLPFFIYEGLDENMVNFRIMSAYVDDAVRNTICDPRIVHTDTYLEYIGEEDCY</sequence>
<dbReference type="Proteomes" id="UP001153712">
    <property type="component" value="Chromosome 15"/>
</dbReference>
<dbReference type="AlphaFoldDB" id="A0A9N9XQF8"/>
<evidence type="ECO:0000313" key="6">
    <source>
        <dbReference type="Proteomes" id="UP001153712"/>
    </source>
</evidence>
<dbReference type="InterPro" id="IPR011042">
    <property type="entry name" value="6-blade_b-propeller_TolB-like"/>
</dbReference>
<dbReference type="PANTHER" id="PTHR10009">
    <property type="entry name" value="PROTEIN YELLOW-RELATED"/>
    <property type="match status" value="1"/>
</dbReference>
<dbReference type="Gene3D" id="2.120.10.30">
    <property type="entry name" value="TolB, C-terminal domain"/>
    <property type="match status" value="1"/>
</dbReference>
<dbReference type="InterPro" id="IPR017996">
    <property type="entry name" value="MRJP/yellow-related"/>
</dbReference>
<dbReference type="EMBL" id="OU900108">
    <property type="protein sequence ID" value="CAG9858026.1"/>
    <property type="molecule type" value="Genomic_DNA"/>
</dbReference>
<evidence type="ECO:0000256" key="4">
    <source>
        <dbReference type="ARBA" id="ARBA00022729"/>
    </source>
</evidence>
<proteinExistence type="inferred from homology"/>